<accession>A0A0F9XMX7</accession>
<evidence type="ECO:0000313" key="1">
    <source>
        <dbReference type="EMBL" id="KKO00742.1"/>
    </source>
</evidence>
<name>A0A0F9XMX7_9ZZZZ</name>
<reference evidence="1" key="1">
    <citation type="journal article" date="2015" name="Nature">
        <title>Complex archaea that bridge the gap between prokaryotes and eukaryotes.</title>
        <authorList>
            <person name="Spang A."/>
            <person name="Saw J.H."/>
            <person name="Jorgensen S.L."/>
            <person name="Zaremba-Niedzwiedzka K."/>
            <person name="Martijn J."/>
            <person name="Lind A.E."/>
            <person name="van Eijk R."/>
            <person name="Schleper C."/>
            <person name="Guy L."/>
            <person name="Ettema T.J."/>
        </authorList>
    </citation>
    <scope>NUCLEOTIDE SEQUENCE</scope>
</reference>
<dbReference type="PANTHER" id="PTHR30615">
    <property type="entry name" value="UNCHARACTERIZED PROTEIN YJBQ-RELATED"/>
    <property type="match status" value="1"/>
</dbReference>
<proteinExistence type="predicted"/>
<dbReference type="PANTHER" id="PTHR30615:SF2">
    <property type="entry name" value="YJBQ FAMILY PROTEIN"/>
    <property type="match status" value="1"/>
</dbReference>
<gene>
    <name evidence="1" type="ORF">LCGC14_0125160</name>
</gene>
<evidence type="ECO:0008006" key="2">
    <source>
        <dbReference type="Google" id="ProtNLM"/>
    </source>
</evidence>
<protein>
    <recommendedName>
        <fullName evidence="2">Secondary thiamine-phosphate synthase enzyme</fullName>
    </recommendedName>
</protein>
<dbReference type="Pfam" id="PF01894">
    <property type="entry name" value="YjbQ"/>
    <property type="match status" value="1"/>
</dbReference>
<comment type="caution">
    <text evidence="1">The sequence shown here is derived from an EMBL/GenBank/DDBJ whole genome shotgun (WGS) entry which is preliminary data.</text>
</comment>
<organism evidence="1">
    <name type="scientific">marine sediment metagenome</name>
    <dbReference type="NCBI Taxonomy" id="412755"/>
    <lineage>
        <taxon>unclassified sequences</taxon>
        <taxon>metagenomes</taxon>
        <taxon>ecological metagenomes</taxon>
    </lineage>
</organism>
<dbReference type="NCBIfam" id="TIGR00149">
    <property type="entry name" value="TIGR00149_YjbQ"/>
    <property type="match status" value="1"/>
</dbReference>
<sequence length="137" mass="15473">MKSLTHYLTFNTRRQREYINITDEVEDVVARSGVAEGMVLVSAMHITAGVFVNDAEDGLLGDVDEWLEALAPFRSDYRHHETGETNGDAHLKSLLVHHQVVLPITKGRLDLGPWQQVFYAEFDGQRPKRLVVKAMGE</sequence>
<dbReference type="Gene3D" id="2.60.120.460">
    <property type="entry name" value="YjbQ-like"/>
    <property type="match status" value="1"/>
</dbReference>
<dbReference type="InterPro" id="IPR035917">
    <property type="entry name" value="YjbQ-like_sf"/>
</dbReference>
<dbReference type="InterPro" id="IPR001602">
    <property type="entry name" value="UPF0047_YjbQ-like"/>
</dbReference>
<dbReference type="EMBL" id="LAZR01000039">
    <property type="protein sequence ID" value="KKO00742.1"/>
    <property type="molecule type" value="Genomic_DNA"/>
</dbReference>
<dbReference type="AlphaFoldDB" id="A0A0F9XMX7"/>
<dbReference type="SUPFAM" id="SSF111038">
    <property type="entry name" value="YjbQ-like"/>
    <property type="match status" value="1"/>
</dbReference>
<dbReference type="PIRSF" id="PIRSF004681">
    <property type="entry name" value="UCP004681"/>
    <property type="match status" value="1"/>
</dbReference>